<keyword evidence="2" id="KW-1185">Reference proteome</keyword>
<accession>A0A160PRG9</accession>
<name>A0A160PRG9_9CORY</name>
<evidence type="ECO:0000313" key="2">
    <source>
        <dbReference type="Proteomes" id="UP000218244"/>
    </source>
</evidence>
<dbReference type="KEGG" id="csur:N24_1952"/>
<gene>
    <name evidence="1" type="ORF">N24_1952</name>
</gene>
<dbReference type="Proteomes" id="UP000218244">
    <property type="component" value="Chromosome"/>
</dbReference>
<dbReference type="EMBL" id="AP017369">
    <property type="protein sequence ID" value="BAU96214.1"/>
    <property type="molecule type" value="Genomic_DNA"/>
</dbReference>
<protein>
    <submittedName>
        <fullName evidence="1">Uncharacterized protein</fullName>
    </submittedName>
</protein>
<organism evidence="1 2">
    <name type="scientific">Corynebacterium suranareeae</name>
    <dbReference type="NCBI Taxonomy" id="2506452"/>
    <lineage>
        <taxon>Bacteria</taxon>
        <taxon>Bacillati</taxon>
        <taxon>Actinomycetota</taxon>
        <taxon>Actinomycetes</taxon>
        <taxon>Mycobacteriales</taxon>
        <taxon>Corynebacteriaceae</taxon>
        <taxon>Corynebacterium</taxon>
    </lineage>
</organism>
<sequence length="33" mass="3913">MTSDWEQFKADIQGEVDGGMQMILRTWLLRVAW</sequence>
<proteinExistence type="predicted"/>
<reference evidence="1 2" key="1">
    <citation type="submission" date="2016-02" db="EMBL/GenBank/DDBJ databases">
        <title>Corynebacterium glutamicum N24 whole genome sequencing project.</title>
        <authorList>
            <person name="Matsutani M."/>
            <person name="Nangtapong N."/>
            <person name="Yakushi T."/>
            <person name="Matsushita K."/>
        </authorList>
    </citation>
    <scope>NUCLEOTIDE SEQUENCE [LARGE SCALE GENOMIC DNA]</scope>
    <source>
        <strain evidence="1 2">N24</strain>
    </source>
</reference>
<evidence type="ECO:0000313" key="1">
    <source>
        <dbReference type="EMBL" id="BAU96214.1"/>
    </source>
</evidence>
<dbReference type="AlphaFoldDB" id="A0A160PRG9"/>